<keyword evidence="2" id="KW-0378">Hydrolase</keyword>
<comment type="caution">
    <text evidence="2">The sequence shown here is derived from an EMBL/GenBank/DDBJ whole genome shotgun (WGS) entry which is preliminary data.</text>
</comment>
<sequence length="365" mass="35772">MTVPPGGVVAHPAGAGPTNSLVDVAGIRVGHRTRDEPGWLTGVTVVVAPAGGAVAGVDVRGGGPGTRETDLLDPRNLVDRVDGVVLGGGSAFGLAAADGVMDALAADGRGWPTADPPDATRVVPIVPAAIVFDLGRGGTWANRPRAEDGRAAYAAATDAAVVQGSVGAGTGAKAGGLRGGVGSASVVLPSGVVVAALVVVNAVGSAVDLETGLPYAVRLGLPGEFSHVQAPSQADLAAAQARSLAAVEAGEAAVPGLATTIGVIATDATLTKAQCQKMAGIAHDGLARAVRPVHTLFDGDTLFALATGSRPAPDPAEQAMVMEAGADCVARAIVHAMLAATSVDRTADGGVALRSFTEAFPSALA</sequence>
<gene>
    <name evidence="2" type="ORF">FBY41_1946</name>
</gene>
<dbReference type="AlphaFoldDB" id="A0A543HUB4"/>
<name>A0A543HUB4_9MICO</name>
<dbReference type="Pfam" id="PF03576">
    <property type="entry name" value="Peptidase_S58"/>
    <property type="match status" value="1"/>
</dbReference>
<protein>
    <submittedName>
        <fullName evidence="2">Putative pantetheine hydrolase</fullName>
    </submittedName>
</protein>
<dbReference type="InterPro" id="IPR016117">
    <property type="entry name" value="ArgJ-like_dom_sf"/>
</dbReference>
<accession>A0A543HUB4</accession>
<evidence type="ECO:0000313" key="2">
    <source>
        <dbReference type="EMBL" id="TQM61925.1"/>
    </source>
</evidence>
<dbReference type="InterPro" id="IPR005321">
    <property type="entry name" value="Peptidase_S58_DmpA"/>
</dbReference>
<proteinExistence type="inferred from homology"/>
<dbReference type="GO" id="GO:0004177">
    <property type="term" value="F:aminopeptidase activity"/>
    <property type="evidence" value="ECO:0007669"/>
    <property type="project" value="TreeGrafter"/>
</dbReference>
<keyword evidence="3" id="KW-1185">Reference proteome</keyword>
<dbReference type="PANTHER" id="PTHR36512:SF3">
    <property type="entry name" value="BLR5678 PROTEIN"/>
    <property type="match status" value="1"/>
</dbReference>
<dbReference type="PANTHER" id="PTHR36512">
    <property type="entry name" value="D-AMINOPEPTIDASE"/>
    <property type="match status" value="1"/>
</dbReference>
<evidence type="ECO:0000313" key="3">
    <source>
        <dbReference type="Proteomes" id="UP000316747"/>
    </source>
</evidence>
<dbReference type="Gene3D" id="3.60.70.12">
    <property type="entry name" value="L-amino peptidase D-ALA esterase/amidase"/>
    <property type="match status" value="1"/>
</dbReference>
<dbReference type="SUPFAM" id="SSF56266">
    <property type="entry name" value="DmpA/ArgJ-like"/>
    <property type="match status" value="1"/>
</dbReference>
<evidence type="ECO:0000256" key="1">
    <source>
        <dbReference type="ARBA" id="ARBA00007068"/>
    </source>
</evidence>
<comment type="similarity">
    <text evidence="1">Belongs to the peptidase S58 family.</text>
</comment>
<dbReference type="RefSeq" id="WP_260439678.1">
    <property type="nucleotide sequence ID" value="NZ_VFPM01000002.1"/>
</dbReference>
<dbReference type="Proteomes" id="UP000316747">
    <property type="component" value="Unassembled WGS sequence"/>
</dbReference>
<dbReference type="CDD" id="cd02252">
    <property type="entry name" value="nylC_like"/>
    <property type="match status" value="1"/>
</dbReference>
<reference evidence="2 3" key="1">
    <citation type="submission" date="2019-06" db="EMBL/GenBank/DDBJ databases">
        <title>Genome sequencing of plant associated microbes to promote plant fitness in Sorghum bicolor and Oryza sativa.</title>
        <authorList>
            <person name="Coleman-Derr D."/>
        </authorList>
    </citation>
    <scope>NUCLEOTIDE SEQUENCE [LARGE SCALE GENOMIC DNA]</scope>
    <source>
        <strain evidence="2 3">KV-663</strain>
    </source>
</reference>
<organism evidence="2 3">
    <name type="scientific">Humibacillus xanthopallidus</name>
    <dbReference type="NCBI Taxonomy" id="412689"/>
    <lineage>
        <taxon>Bacteria</taxon>
        <taxon>Bacillati</taxon>
        <taxon>Actinomycetota</taxon>
        <taxon>Actinomycetes</taxon>
        <taxon>Micrococcales</taxon>
        <taxon>Intrasporangiaceae</taxon>
        <taxon>Humibacillus</taxon>
    </lineage>
</organism>
<dbReference type="EMBL" id="VFPM01000002">
    <property type="protein sequence ID" value="TQM61925.1"/>
    <property type="molecule type" value="Genomic_DNA"/>
</dbReference>